<feature type="compositionally biased region" description="Basic and acidic residues" evidence="1">
    <location>
        <begin position="53"/>
        <end position="64"/>
    </location>
</feature>
<name>A0A7J8R566_GOSDV</name>
<proteinExistence type="predicted"/>
<reference evidence="2 3" key="1">
    <citation type="journal article" date="2019" name="Genome Biol. Evol.">
        <title>Insights into the evolution of the New World diploid cottons (Gossypium, subgenus Houzingenia) based on genome sequencing.</title>
        <authorList>
            <person name="Grover C.E."/>
            <person name="Arick M.A. 2nd"/>
            <person name="Thrash A."/>
            <person name="Conover J.L."/>
            <person name="Sanders W.S."/>
            <person name="Peterson D.G."/>
            <person name="Frelichowski J.E."/>
            <person name="Scheffler J.A."/>
            <person name="Scheffler B.E."/>
            <person name="Wendel J.F."/>
        </authorList>
    </citation>
    <scope>NUCLEOTIDE SEQUENCE [LARGE SCALE GENOMIC DNA]</scope>
    <source>
        <strain evidence="2">27</strain>
        <tissue evidence="2">Leaf</tissue>
    </source>
</reference>
<protein>
    <submittedName>
        <fullName evidence="2">Uncharacterized protein</fullName>
    </submittedName>
</protein>
<feature type="region of interest" description="Disordered" evidence="1">
    <location>
        <begin position="416"/>
        <end position="438"/>
    </location>
</feature>
<dbReference type="EMBL" id="JABFAC010000003">
    <property type="protein sequence ID" value="MBA0608989.1"/>
    <property type="molecule type" value="Genomic_DNA"/>
</dbReference>
<accession>A0A7J8R566</accession>
<feature type="region of interest" description="Disordered" evidence="1">
    <location>
        <begin position="46"/>
        <end position="85"/>
    </location>
</feature>
<evidence type="ECO:0000313" key="2">
    <source>
        <dbReference type="EMBL" id="MBA0608989.1"/>
    </source>
</evidence>
<evidence type="ECO:0000256" key="1">
    <source>
        <dbReference type="SAM" id="MobiDB-lite"/>
    </source>
</evidence>
<evidence type="ECO:0000313" key="3">
    <source>
        <dbReference type="Proteomes" id="UP000593561"/>
    </source>
</evidence>
<feature type="compositionally biased region" description="Acidic residues" evidence="1">
    <location>
        <begin position="65"/>
        <end position="81"/>
    </location>
</feature>
<dbReference type="AlphaFoldDB" id="A0A7J8R566"/>
<sequence length="438" mass="50728">MLLGESSYTGGLSMYIGHQPVEYFVGHIGNRRTNDLILSTKAEKGTSNTMLKGDNEGTNEKGDASEEEETIDVNEGEELEPEPIRHHGQDGLEVALFFEPDLIIIEPKPYNFDDDATTYAPDPDARFIVYELLPYMTNIDLSTEGGLEFSQLPHRTPGHNGVKYYVMKSHSEKFERKYAMKNGRCKWKIMDHPRLDSDTIAGIILLMVKASPQIEILVLITDICSQYNTLQRTTKFKLQNRRLFYNRSQNAPKVLEDVSRHGTSVLRHRYNFLQGKELQVTPRIVCGFYNVPYYENDFIDETDLEYFWDIEMDNIINFFTEEMGEWKYRSSTNVLVSFHQAVMFPEAKIWIQFMCTKIWLEGGHLISSSSDGFMQKDGWMQESGPIFQEFARQNSIWVPNHTPDMFGPTNIKQIEEVRNNKMDEQNDGSEEMDFEEDD</sequence>
<comment type="caution">
    <text evidence="2">The sequence shown here is derived from an EMBL/GenBank/DDBJ whole genome shotgun (WGS) entry which is preliminary data.</text>
</comment>
<dbReference type="Proteomes" id="UP000593561">
    <property type="component" value="Unassembled WGS sequence"/>
</dbReference>
<organism evidence="2 3">
    <name type="scientific">Gossypium davidsonii</name>
    <name type="common">Davidson's cotton</name>
    <name type="synonym">Gossypium klotzschianum subsp. davidsonii</name>
    <dbReference type="NCBI Taxonomy" id="34287"/>
    <lineage>
        <taxon>Eukaryota</taxon>
        <taxon>Viridiplantae</taxon>
        <taxon>Streptophyta</taxon>
        <taxon>Embryophyta</taxon>
        <taxon>Tracheophyta</taxon>
        <taxon>Spermatophyta</taxon>
        <taxon>Magnoliopsida</taxon>
        <taxon>eudicotyledons</taxon>
        <taxon>Gunneridae</taxon>
        <taxon>Pentapetalae</taxon>
        <taxon>rosids</taxon>
        <taxon>malvids</taxon>
        <taxon>Malvales</taxon>
        <taxon>Malvaceae</taxon>
        <taxon>Malvoideae</taxon>
        <taxon>Gossypium</taxon>
    </lineage>
</organism>
<gene>
    <name evidence="2" type="ORF">Godav_021130</name>
</gene>
<keyword evidence="3" id="KW-1185">Reference proteome</keyword>
<feature type="compositionally biased region" description="Acidic residues" evidence="1">
    <location>
        <begin position="425"/>
        <end position="438"/>
    </location>
</feature>